<dbReference type="GO" id="GO:0008270">
    <property type="term" value="F:zinc ion binding"/>
    <property type="evidence" value="ECO:0007669"/>
    <property type="project" value="InterPro"/>
</dbReference>
<evidence type="ECO:0000256" key="6">
    <source>
        <dbReference type="ARBA" id="ARBA00048348"/>
    </source>
</evidence>
<dbReference type="SMART" id="SM01057">
    <property type="entry name" value="Carb_anhydrase"/>
    <property type="match status" value="1"/>
</dbReference>
<dbReference type="PANTHER" id="PTHR18952:SF265">
    <property type="entry name" value="CARBONIC ANHYDRASE"/>
    <property type="match status" value="1"/>
</dbReference>
<keyword evidence="8" id="KW-0732">Signal</keyword>
<evidence type="ECO:0000256" key="3">
    <source>
        <dbReference type="ARBA" id="ARBA00022723"/>
    </source>
</evidence>
<dbReference type="InterPro" id="IPR036398">
    <property type="entry name" value="CA_dom_sf"/>
</dbReference>
<keyword evidence="3" id="KW-0479">Metal-binding</keyword>
<feature type="compositionally biased region" description="Polar residues" evidence="7">
    <location>
        <begin position="81"/>
        <end position="95"/>
    </location>
</feature>
<dbReference type="InterPro" id="IPR001148">
    <property type="entry name" value="CA_dom"/>
</dbReference>
<comment type="caution">
    <text evidence="10">The sequence shown here is derived from an EMBL/GenBank/DDBJ whole genome shotgun (WGS) entry which is preliminary data.</text>
</comment>
<sequence length="267" mass="27717">MKKHALPTALLLLPLLASCGTGTAADDAASDGPPPGVGGEVHWTYEGAEGPAEWGHLSADFEACSTGDAQSPIDLPAHADQQATGHPTITSSPTVGESVDTGHTVQLVPESGASTIEWDGAEFALAQTHFHVPSEHTVEGEAMDAEFHLVHSTEDGRTLVIGVLAEEGAENAAWQPFVEGAASPGTADLSLDVAAMLPTDPTYEAYEGSLTTPPCTEGVQWVVYATPVELSAEQIAVLDEASHGHNARPTLPQGDRTPYEGTLALSR</sequence>
<feature type="compositionally biased region" description="Low complexity" evidence="7">
    <location>
        <begin position="22"/>
        <end position="31"/>
    </location>
</feature>
<dbReference type="EMBL" id="JACGWV010000002">
    <property type="protein sequence ID" value="MBA8810365.1"/>
    <property type="molecule type" value="Genomic_DNA"/>
</dbReference>
<reference evidence="10 11" key="1">
    <citation type="submission" date="2020-07" db="EMBL/GenBank/DDBJ databases">
        <title>Sequencing the genomes of 1000 actinobacteria strains.</title>
        <authorList>
            <person name="Klenk H.-P."/>
        </authorList>
    </citation>
    <scope>NUCLEOTIDE SEQUENCE [LARGE SCALE GENOMIC DNA]</scope>
    <source>
        <strain evidence="10 11">DSM 44121</strain>
    </source>
</reference>
<dbReference type="PROSITE" id="PS51257">
    <property type="entry name" value="PROKAR_LIPOPROTEIN"/>
    <property type="match status" value="1"/>
</dbReference>
<evidence type="ECO:0000313" key="10">
    <source>
        <dbReference type="EMBL" id="MBA8810365.1"/>
    </source>
</evidence>
<protein>
    <recommendedName>
        <fullName evidence="2">carbonic anhydrase</fullName>
        <ecNumber evidence="2">4.2.1.1</ecNumber>
    </recommendedName>
</protein>
<feature type="signal peptide" evidence="8">
    <location>
        <begin position="1"/>
        <end position="24"/>
    </location>
</feature>
<evidence type="ECO:0000256" key="2">
    <source>
        <dbReference type="ARBA" id="ARBA00012925"/>
    </source>
</evidence>
<name>A0A7W3JCK4_9MICO</name>
<dbReference type="EC" id="4.2.1.1" evidence="2"/>
<keyword evidence="4" id="KW-0862">Zinc</keyword>
<comment type="catalytic activity">
    <reaction evidence="6">
        <text>hydrogencarbonate + H(+) = CO2 + H2O</text>
        <dbReference type="Rhea" id="RHEA:10748"/>
        <dbReference type="ChEBI" id="CHEBI:15377"/>
        <dbReference type="ChEBI" id="CHEBI:15378"/>
        <dbReference type="ChEBI" id="CHEBI:16526"/>
        <dbReference type="ChEBI" id="CHEBI:17544"/>
        <dbReference type="EC" id="4.2.1.1"/>
    </reaction>
</comment>
<feature type="region of interest" description="Disordered" evidence="7">
    <location>
        <begin position="244"/>
        <end position="267"/>
    </location>
</feature>
<feature type="domain" description="Alpha-carbonic anhydrase" evidence="9">
    <location>
        <begin position="41"/>
        <end position="267"/>
    </location>
</feature>
<dbReference type="AlphaFoldDB" id="A0A7W3JCK4"/>
<dbReference type="CDD" id="cd03124">
    <property type="entry name" value="alpha_CA_prokaryotic_like"/>
    <property type="match status" value="1"/>
</dbReference>
<dbReference type="InterPro" id="IPR023561">
    <property type="entry name" value="Carbonic_anhydrase_a-class"/>
</dbReference>
<keyword evidence="5 10" id="KW-0456">Lyase</keyword>
<dbReference type="GO" id="GO:0004089">
    <property type="term" value="F:carbonate dehydratase activity"/>
    <property type="evidence" value="ECO:0007669"/>
    <property type="project" value="UniProtKB-EC"/>
</dbReference>
<dbReference type="PANTHER" id="PTHR18952">
    <property type="entry name" value="CARBONIC ANHYDRASE"/>
    <property type="match status" value="1"/>
</dbReference>
<dbReference type="SUPFAM" id="SSF51069">
    <property type="entry name" value="Carbonic anhydrase"/>
    <property type="match status" value="1"/>
</dbReference>
<comment type="similarity">
    <text evidence="1">Belongs to the alpha-carbonic anhydrase family.</text>
</comment>
<evidence type="ECO:0000256" key="7">
    <source>
        <dbReference type="SAM" id="MobiDB-lite"/>
    </source>
</evidence>
<evidence type="ECO:0000256" key="4">
    <source>
        <dbReference type="ARBA" id="ARBA00022833"/>
    </source>
</evidence>
<evidence type="ECO:0000256" key="8">
    <source>
        <dbReference type="SAM" id="SignalP"/>
    </source>
</evidence>
<dbReference type="Pfam" id="PF00194">
    <property type="entry name" value="Carb_anhydrase"/>
    <property type="match status" value="1"/>
</dbReference>
<evidence type="ECO:0000313" key="11">
    <source>
        <dbReference type="Proteomes" id="UP000540568"/>
    </source>
</evidence>
<feature type="region of interest" description="Disordered" evidence="7">
    <location>
        <begin position="22"/>
        <end position="41"/>
    </location>
</feature>
<feature type="chain" id="PRO_5031176906" description="carbonic anhydrase" evidence="8">
    <location>
        <begin position="25"/>
        <end position="267"/>
    </location>
</feature>
<proteinExistence type="inferred from homology"/>
<gene>
    <name evidence="10" type="ORF">FHX71_004341</name>
</gene>
<dbReference type="PROSITE" id="PS51144">
    <property type="entry name" value="ALPHA_CA_2"/>
    <property type="match status" value="1"/>
</dbReference>
<dbReference type="Gene3D" id="3.10.200.10">
    <property type="entry name" value="Alpha carbonic anhydrase"/>
    <property type="match status" value="1"/>
</dbReference>
<dbReference type="RefSeq" id="WP_182619480.1">
    <property type="nucleotide sequence ID" value="NZ_BAAATF010000013.1"/>
</dbReference>
<evidence type="ECO:0000259" key="9">
    <source>
        <dbReference type="PROSITE" id="PS51144"/>
    </source>
</evidence>
<accession>A0A7W3JCK4</accession>
<dbReference type="Proteomes" id="UP000540568">
    <property type="component" value="Unassembled WGS sequence"/>
</dbReference>
<evidence type="ECO:0000256" key="5">
    <source>
        <dbReference type="ARBA" id="ARBA00023239"/>
    </source>
</evidence>
<dbReference type="InterPro" id="IPR041891">
    <property type="entry name" value="Alpha_CA_prokaryot-like"/>
</dbReference>
<evidence type="ECO:0000256" key="1">
    <source>
        <dbReference type="ARBA" id="ARBA00010718"/>
    </source>
</evidence>
<organism evidence="10 11">
    <name type="scientific">Promicromonospora sukumoe</name>
    <dbReference type="NCBI Taxonomy" id="88382"/>
    <lineage>
        <taxon>Bacteria</taxon>
        <taxon>Bacillati</taxon>
        <taxon>Actinomycetota</taxon>
        <taxon>Actinomycetes</taxon>
        <taxon>Micrococcales</taxon>
        <taxon>Promicromonosporaceae</taxon>
        <taxon>Promicromonospora</taxon>
    </lineage>
</organism>
<keyword evidence="11" id="KW-1185">Reference proteome</keyword>
<feature type="region of interest" description="Disordered" evidence="7">
    <location>
        <begin position="67"/>
        <end position="99"/>
    </location>
</feature>